<dbReference type="AlphaFoldDB" id="A0AAU9CWE2"/>
<dbReference type="GO" id="GO:0004345">
    <property type="term" value="F:glucose-6-phosphate dehydrogenase activity"/>
    <property type="evidence" value="ECO:0007669"/>
    <property type="project" value="UniProtKB-UniRule"/>
</dbReference>
<feature type="binding site" evidence="7">
    <location>
        <begin position="87"/>
        <end position="88"/>
    </location>
    <ligand>
        <name>NADP(+)</name>
        <dbReference type="ChEBI" id="CHEBI:58349"/>
    </ligand>
</feature>
<comment type="function">
    <text evidence="7">Catalyzes the oxidation of glucose 6-phosphate to 6-phosphogluconolactone.</text>
</comment>
<dbReference type="EMBL" id="AP026801">
    <property type="protein sequence ID" value="BDR56751.1"/>
    <property type="molecule type" value="Genomic_DNA"/>
</dbReference>
<dbReference type="InterPro" id="IPR001282">
    <property type="entry name" value="G6P_DH"/>
</dbReference>
<dbReference type="PIRSF" id="PIRSF000110">
    <property type="entry name" value="G6PD"/>
    <property type="match status" value="1"/>
</dbReference>
<evidence type="ECO:0000313" key="10">
    <source>
        <dbReference type="EMBL" id="BDR56751.1"/>
    </source>
</evidence>
<feature type="binding site" evidence="7">
    <location>
        <begin position="13"/>
        <end position="20"/>
    </location>
    <ligand>
        <name>NADP(+)</name>
        <dbReference type="ChEBI" id="CHEBI:58349"/>
    </ligand>
</feature>
<dbReference type="PANTHER" id="PTHR23429">
    <property type="entry name" value="GLUCOSE-6-PHOSPHATE 1-DEHYDROGENASE G6PD"/>
    <property type="match status" value="1"/>
</dbReference>
<dbReference type="Proteomes" id="UP001321804">
    <property type="component" value="Chromosome"/>
</dbReference>
<feature type="binding site" evidence="7">
    <location>
        <position position="180"/>
    </location>
    <ligand>
        <name>substrate</name>
    </ligand>
</feature>
<feature type="binding site" evidence="7">
    <location>
        <position position="184"/>
    </location>
    <ligand>
        <name>substrate</name>
    </ligand>
</feature>
<name>A0AAU9CWE2_9LACO</name>
<dbReference type="GO" id="GO:0009051">
    <property type="term" value="P:pentose-phosphate shunt, oxidative branch"/>
    <property type="evidence" value="ECO:0007669"/>
    <property type="project" value="TreeGrafter"/>
</dbReference>
<keyword evidence="6 7" id="KW-0119">Carbohydrate metabolism</keyword>
<feature type="binding site" evidence="7">
    <location>
        <position position="47"/>
    </location>
    <ligand>
        <name>NADP(+)</name>
        <dbReference type="ChEBI" id="CHEBI:58349"/>
    </ligand>
</feature>
<comment type="pathway">
    <text evidence="1 7">Carbohydrate degradation; pentose phosphate pathway; D-ribulose 5-phosphate from D-glucose 6-phosphate (oxidative stage): step 1/3.</text>
</comment>
<sequence length="484" mass="55751">MEKENKALFIIFGGSGDLARRKLYPSLFRLYLNGVLKKDFAVIGTSRREWPDEYYENIVMDSIKEVNGATDENTQSFVKHFFYQSNDVNDVEHFHILKQRASKIAQKFNVNGPWIYYLAMAPTLFGTIAKNLARSDFLDSNHPNRLVIEKPFGHDFDSAKELNDEIKQAFSEDDIYRIDHYLGKEIVQNIVPLRFANPILKEVWNNKFISNIQITLTEEVGVEQRAGYYENSGALRDMVQNHISQIITLLTMEEPLSLNPKDFVNNKYQVLASINNFSKEELKNNFVRGQYRAGNGFLGYREEEGVSDDSKIETFAAGKFVIQNNILNGVPIYFRTGKRLKQKQSRVDVVFKSKKDGIYSEAQSDVLSILIDPVSGYRLKYNGKSIGDNRNLDQFSGERILKDAEHHQMPEAYQRLVHDVLNGDKTNFVQWQELSASWKLIDQIIGFWNEAPLSDEFFYEAGSMGPKSANELVARDQNYWVYQG</sequence>
<dbReference type="InterPro" id="IPR022675">
    <property type="entry name" value="G6P_DH_C"/>
</dbReference>
<evidence type="ECO:0000259" key="9">
    <source>
        <dbReference type="Pfam" id="PF02781"/>
    </source>
</evidence>
<dbReference type="PROSITE" id="PS00069">
    <property type="entry name" value="G6P_DEHYDROGENASE"/>
    <property type="match status" value="1"/>
</dbReference>
<dbReference type="PRINTS" id="PR00079">
    <property type="entry name" value="G6PDHDRGNASE"/>
</dbReference>
<comment type="similarity">
    <text evidence="2 7">Belongs to the glucose-6-phosphate dehydrogenase family.</text>
</comment>
<dbReference type="InterPro" id="IPR036291">
    <property type="entry name" value="NAD(P)-bd_dom_sf"/>
</dbReference>
<feature type="binding site" evidence="7">
    <location>
        <position position="150"/>
    </location>
    <ligand>
        <name>NADP(+)</name>
        <dbReference type="ChEBI" id="CHEBI:58349"/>
    </ligand>
</feature>
<dbReference type="HAMAP" id="MF_00966">
    <property type="entry name" value="G6PD"/>
    <property type="match status" value="1"/>
</dbReference>
<dbReference type="Pfam" id="PF02781">
    <property type="entry name" value="G6PD_C"/>
    <property type="match status" value="1"/>
</dbReference>
<dbReference type="GO" id="GO:0006006">
    <property type="term" value="P:glucose metabolic process"/>
    <property type="evidence" value="ECO:0007669"/>
    <property type="project" value="UniProtKB-KW"/>
</dbReference>
<feature type="binding site" evidence="7">
    <location>
        <position position="343"/>
    </location>
    <ligand>
        <name>substrate</name>
    </ligand>
</feature>
<organism evidence="10 11">
    <name type="scientific">Xylocopilactobacillus apis</name>
    <dbReference type="NCBI Taxonomy" id="2932183"/>
    <lineage>
        <taxon>Bacteria</taxon>
        <taxon>Bacillati</taxon>
        <taxon>Bacillota</taxon>
        <taxon>Bacilli</taxon>
        <taxon>Lactobacillales</taxon>
        <taxon>Lactobacillaceae</taxon>
        <taxon>Xylocopilactobacillus</taxon>
    </lineage>
</organism>
<dbReference type="GO" id="GO:0005829">
    <property type="term" value="C:cytosol"/>
    <property type="evidence" value="ECO:0007669"/>
    <property type="project" value="TreeGrafter"/>
</dbReference>
<evidence type="ECO:0000313" key="11">
    <source>
        <dbReference type="Proteomes" id="UP001321804"/>
    </source>
</evidence>
<dbReference type="Gene3D" id="3.30.360.10">
    <property type="entry name" value="Dihydrodipicolinate Reductase, domain 2"/>
    <property type="match status" value="1"/>
</dbReference>
<evidence type="ECO:0000256" key="1">
    <source>
        <dbReference type="ARBA" id="ARBA00004937"/>
    </source>
</evidence>
<evidence type="ECO:0000256" key="3">
    <source>
        <dbReference type="ARBA" id="ARBA00022526"/>
    </source>
</evidence>
<dbReference type="SUPFAM" id="SSF51735">
    <property type="entry name" value="NAD(P)-binding Rossmann-fold domains"/>
    <property type="match status" value="1"/>
</dbReference>
<evidence type="ECO:0000256" key="4">
    <source>
        <dbReference type="ARBA" id="ARBA00022857"/>
    </source>
</evidence>
<comment type="catalytic activity">
    <reaction evidence="7">
        <text>D-glucose 6-phosphate + NADP(+) = 6-phospho-D-glucono-1,5-lactone + NADPH + H(+)</text>
        <dbReference type="Rhea" id="RHEA:15841"/>
        <dbReference type="ChEBI" id="CHEBI:15378"/>
        <dbReference type="ChEBI" id="CHEBI:57783"/>
        <dbReference type="ChEBI" id="CHEBI:57955"/>
        <dbReference type="ChEBI" id="CHEBI:58349"/>
        <dbReference type="ChEBI" id="CHEBI:61548"/>
        <dbReference type="EC" id="1.1.1.49"/>
    </reaction>
</comment>
<proteinExistence type="inferred from homology"/>
<keyword evidence="11" id="KW-1185">Reference proteome</keyword>
<dbReference type="InterPro" id="IPR022674">
    <property type="entry name" value="G6P_DH_NAD-bd"/>
</dbReference>
<feature type="domain" description="Glucose-6-phosphate dehydrogenase NAD-binding" evidence="8">
    <location>
        <begin position="10"/>
        <end position="189"/>
    </location>
</feature>
<evidence type="ECO:0000256" key="2">
    <source>
        <dbReference type="ARBA" id="ARBA00009975"/>
    </source>
</evidence>
<dbReference type="Pfam" id="PF00479">
    <property type="entry name" value="G6PD_N"/>
    <property type="match status" value="1"/>
</dbReference>
<accession>A0AAU9CWE2</accession>
<dbReference type="Gene3D" id="3.40.50.720">
    <property type="entry name" value="NAD(P)-binding Rossmann-like Domain"/>
    <property type="match status" value="1"/>
</dbReference>
<dbReference type="NCBIfam" id="TIGR00871">
    <property type="entry name" value="zwf"/>
    <property type="match status" value="1"/>
</dbReference>
<evidence type="ECO:0000256" key="7">
    <source>
        <dbReference type="HAMAP-Rule" id="MF_00966"/>
    </source>
</evidence>
<dbReference type="KEGG" id="xak:KIMC2_13130"/>
<feature type="binding site" evidence="7">
    <location>
        <position position="338"/>
    </location>
    <ligand>
        <name>substrate</name>
    </ligand>
</feature>
<dbReference type="RefSeq" id="WP_317695175.1">
    <property type="nucleotide sequence ID" value="NZ_AP026801.1"/>
</dbReference>
<dbReference type="SUPFAM" id="SSF55347">
    <property type="entry name" value="Glyceraldehyde-3-phosphate dehydrogenase-like, C-terminal domain"/>
    <property type="match status" value="1"/>
</dbReference>
<dbReference type="GO" id="GO:0050661">
    <property type="term" value="F:NADP binding"/>
    <property type="evidence" value="ECO:0007669"/>
    <property type="project" value="UniProtKB-UniRule"/>
</dbReference>
<evidence type="ECO:0000256" key="6">
    <source>
        <dbReference type="ARBA" id="ARBA00023277"/>
    </source>
</evidence>
<protein>
    <recommendedName>
        <fullName evidence="7">Glucose-6-phosphate 1-dehydrogenase</fullName>
        <shortName evidence="7">G6PD</shortName>
        <ecNumber evidence="7">1.1.1.49</ecNumber>
    </recommendedName>
</protein>
<feature type="binding site" evidence="7">
    <location>
        <position position="237"/>
    </location>
    <ligand>
        <name>substrate</name>
    </ligand>
</feature>
<keyword evidence="5 7" id="KW-0560">Oxidoreductase</keyword>
<gene>
    <name evidence="10" type="primary">gpd</name>
    <name evidence="7" type="synonym">zwf</name>
    <name evidence="10" type="ORF">KIMC2_13130</name>
</gene>
<reference evidence="10 11" key="1">
    <citation type="journal article" date="2023" name="Microbiol. Spectr.">
        <title>Symbiosis of Carpenter Bees with Uncharacterized Lactic Acid Bacteria Showing NAD Auxotrophy.</title>
        <authorList>
            <person name="Kawasaki S."/>
            <person name="Ozawa K."/>
            <person name="Mori T."/>
            <person name="Yamamoto A."/>
            <person name="Ito M."/>
            <person name="Ohkuma M."/>
            <person name="Sakamoto M."/>
            <person name="Matsutani M."/>
        </authorList>
    </citation>
    <scope>NUCLEOTIDE SEQUENCE [LARGE SCALE GENOMIC DNA]</scope>
    <source>
        <strain evidence="10 11">KimC2</strain>
    </source>
</reference>
<feature type="active site" description="Proton acceptor" evidence="7">
    <location>
        <position position="242"/>
    </location>
</feature>
<keyword evidence="4 7" id="KW-0521">NADP</keyword>
<dbReference type="InterPro" id="IPR019796">
    <property type="entry name" value="G6P_DH_AS"/>
</dbReference>
<dbReference type="EC" id="1.1.1.49" evidence="7"/>
<keyword evidence="3 7" id="KW-0313">Glucose metabolism</keyword>
<evidence type="ECO:0000256" key="5">
    <source>
        <dbReference type="ARBA" id="ARBA00023002"/>
    </source>
</evidence>
<feature type="binding site" evidence="7">
    <location>
        <position position="218"/>
    </location>
    <ligand>
        <name>substrate</name>
    </ligand>
</feature>
<evidence type="ECO:0000259" key="8">
    <source>
        <dbReference type="Pfam" id="PF00479"/>
    </source>
</evidence>
<dbReference type="PANTHER" id="PTHR23429:SF0">
    <property type="entry name" value="GLUCOSE-6-PHOSPHATE 1-DEHYDROGENASE"/>
    <property type="match status" value="1"/>
</dbReference>
<feature type="domain" description="Glucose-6-phosphate dehydrogenase C-terminal" evidence="9">
    <location>
        <begin position="192"/>
        <end position="480"/>
    </location>
</feature>